<dbReference type="InterPro" id="IPR050539">
    <property type="entry name" value="ThrE_Dicarb/AminoAcid_Exp"/>
</dbReference>
<evidence type="ECO:0000313" key="10">
    <source>
        <dbReference type="EMBL" id="OCH78750.1"/>
    </source>
</evidence>
<dbReference type="Proteomes" id="UP000093173">
    <property type="component" value="Unassembled WGS sequence"/>
</dbReference>
<feature type="domain" description="Threonine/Serine exporter ThrE" evidence="9">
    <location>
        <begin position="21"/>
        <end position="155"/>
    </location>
</feature>
<evidence type="ECO:0000259" key="9">
    <source>
        <dbReference type="Pfam" id="PF12821"/>
    </source>
</evidence>
<keyword evidence="11" id="KW-1185">Reference proteome</keyword>
<feature type="transmembrane region" description="Helical" evidence="8">
    <location>
        <begin position="66"/>
        <end position="83"/>
    </location>
</feature>
<proteinExistence type="inferred from homology"/>
<organism evidence="10 11">
    <name type="scientific">Vibrio genomosp. F10</name>
    <dbReference type="NCBI Taxonomy" id="723171"/>
    <lineage>
        <taxon>Bacteria</taxon>
        <taxon>Pseudomonadati</taxon>
        <taxon>Pseudomonadota</taxon>
        <taxon>Gammaproteobacteria</taxon>
        <taxon>Vibrionales</taxon>
        <taxon>Vibrionaceae</taxon>
        <taxon>Vibrio</taxon>
    </lineage>
</organism>
<keyword evidence="5 8" id="KW-1133">Transmembrane helix</keyword>
<accession>A0A1B9R382</accession>
<dbReference type="InterPro" id="IPR024528">
    <property type="entry name" value="ThrE_2"/>
</dbReference>
<feature type="transmembrane region" description="Helical" evidence="8">
    <location>
        <begin position="137"/>
        <end position="159"/>
    </location>
</feature>
<evidence type="ECO:0000256" key="5">
    <source>
        <dbReference type="ARBA" id="ARBA00022989"/>
    </source>
</evidence>
<keyword evidence="2" id="KW-1003">Cell membrane</keyword>
<dbReference type="GO" id="GO:0015744">
    <property type="term" value="P:succinate transport"/>
    <property type="evidence" value="ECO:0007669"/>
    <property type="project" value="TreeGrafter"/>
</dbReference>
<evidence type="ECO:0000256" key="6">
    <source>
        <dbReference type="ARBA" id="ARBA00023136"/>
    </source>
</evidence>
<dbReference type="RefSeq" id="WP_065576189.1">
    <property type="nucleotide sequence ID" value="NZ_JBNGCH010000010.1"/>
</dbReference>
<evidence type="ECO:0000256" key="8">
    <source>
        <dbReference type="SAM" id="Phobius"/>
    </source>
</evidence>
<protein>
    <recommendedName>
        <fullName evidence="9">Threonine/Serine exporter ThrE domain-containing protein</fullName>
    </recommendedName>
</protein>
<dbReference type="EMBL" id="MAJZ01000010">
    <property type="protein sequence ID" value="OCH78750.1"/>
    <property type="molecule type" value="Genomic_DNA"/>
</dbReference>
<gene>
    <name evidence="10" type="ORF">A6E14_03815</name>
</gene>
<name>A0A1B9R382_9VIBR</name>
<comment type="subcellular location">
    <subcellularLocation>
        <location evidence="1">Cell membrane</location>
        <topology evidence="1">Multi-pass membrane protein</topology>
    </subcellularLocation>
</comment>
<comment type="caution">
    <text evidence="10">The sequence shown here is derived from an EMBL/GenBank/DDBJ whole genome shotgun (WGS) entry which is preliminary data.</text>
</comment>
<keyword evidence="3" id="KW-0997">Cell inner membrane</keyword>
<evidence type="ECO:0000313" key="11">
    <source>
        <dbReference type="Proteomes" id="UP000093173"/>
    </source>
</evidence>
<comment type="similarity">
    <text evidence="7">Belongs to the ThrE exporter (TC 2.A.79) family.</text>
</comment>
<feature type="transmembrane region" description="Helical" evidence="8">
    <location>
        <begin position="95"/>
        <end position="117"/>
    </location>
</feature>
<dbReference type="GO" id="GO:0005886">
    <property type="term" value="C:plasma membrane"/>
    <property type="evidence" value="ECO:0007669"/>
    <property type="project" value="UniProtKB-SubCell"/>
</dbReference>
<dbReference type="Pfam" id="PF12821">
    <property type="entry name" value="ThrE_2"/>
    <property type="match status" value="1"/>
</dbReference>
<evidence type="ECO:0000256" key="2">
    <source>
        <dbReference type="ARBA" id="ARBA00022475"/>
    </source>
</evidence>
<sequence length="165" mass="18080">MMTGFMMTESMMTLLLGLANDMLFAAIPAVGFALVFNVPQRALVYCALGGAIGHGSRYLMMHFDVPIEWATFFAATLVGMIGVHWSHRFLAHPKVFTVAAMIPMVPGVFAFKAMIAIVEMNQLGYSPELVAVLFDNFLKAMFIIAGLAIGLAMPGLLFYRRKPIV</sequence>
<dbReference type="PANTHER" id="PTHR34390:SF1">
    <property type="entry name" value="SUCCINATE TRANSPORTER SUBUNIT YJJB-RELATED"/>
    <property type="match status" value="1"/>
</dbReference>
<evidence type="ECO:0000256" key="1">
    <source>
        <dbReference type="ARBA" id="ARBA00004651"/>
    </source>
</evidence>
<keyword evidence="6 8" id="KW-0472">Membrane</keyword>
<reference evidence="11" key="1">
    <citation type="submission" date="2016-06" db="EMBL/GenBank/DDBJ databases">
        <authorList>
            <person name="Hehemann J.-H."/>
            <person name="Arevalo P."/>
            <person name="Datta M.S."/>
            <person name="Polz M.F."/>
        </authorList>
    </citation>
    <scope>NUCLEOTIDE SEQUENCE [LARGE SCALE GENOMIC DNA]</scope>
    <source>
        <strain evidence="11">9CSC122</strain>
    </source>
</reference>
<evidence type="ECO:0000256" key="3">
    <source>
        <dbReference type="ARBA" id="ARBA00022519"/>
    </source>
</evidence>
<keyword evidence="4 8" id="KW-0812">Transmembrane</keyword>
<evidence type="ECO:0000256" key="7">
    <source>
        <dbReference type="ARBA" id="ARBA00034125"/>
    </source>
</evidence>
<dbReference type="PANTHER" id="PTHR34390">
    <property type="entry name" value="UPF0442 PROTEIN YJJB-RELATED"/>
    <property type="match status" value="1"/>
</dbReference>
<dbReference type="AlphaFoldDB" id="A0A1B9R382"/>
<evidence type="ECO:0000256" key="4">
    <source>
        <dbReference type="ARBA" id="ARBA00022692"/>
    </source>
</evidence>